<dbReference type="GO" id="GO:0016779">
    <property type="term" value="F:nucleotidyltransferase activity"/>
    <property type="evidence" value="ECO:0007669"/>
    <property type="project" value="UniProtKB-KW"/>
</dbReference>
<dbReference type="InterPro" id="IPR007046">
    <property type="entry name" value="RNA_pol_sigma_54_core-bd"/>
</dbReference>
<dbReference type="GO" id="GO:0003677">
    <property type="term" value="F:DNA binding"/>
    <property type="evidence" value="ECO:0007669"/>
    <property type="project" value="UniProtKB-KW"/>
</dbReference>
<dbReference type="PROSITE" id="PS50044">
    <property type="entry name" value="SIGMA54_3"/>
    <property type="match status" value="1"/>
</dbReference>
<dbReference type="AlphaFoldDB" id="A0A2N5ZM54"/>
<dbReference type="PANTHER" id="PTHR32248:SF4">
    <property type="entry name" value="RNA POLYMERASE SIGMA-54 FACTOR"/>
    <property type="match status" value="1"/>
</dbReference>
<evidence type="ECO:0000313" key="11">
    <source>
        <dbReference type="EMBL" id="PLX19760.1"/>
    </source>
</evidence>
<dbReference type="PIRSF" id="PIRSF000774">
    <property type="entry name" value="RpoN"/>
    <property type="match status" value="1"/>
</dbReference>
<keyword evidence="2" id="KW-0240">DNA-directed RNA polymerase</keyword>
<comment type="caution">
    <text evidence="11">The sequence shown here is derived from an EMBL/GenBank/DDBJ whole genome shotgun (WGS) entry which is preliminary data.</text>
</comment>
<keyword evidence="6" id="KW-0731">Sigma factor</keyword>
<name>A0A2N5ZM54_MUIH1</name>
<evidence type="ECO:0000256" key="4">
    <source>
        <dbReference type="ARBA" id="ARBA00022695"/>
    </source>
</evidence>
<dbReference type="Pfam" id="PF00309">
    <property type="entry name" value="Sigma54_AID"/>
    <property type="match status" value="1"/>
</dbReference>
<keyword evidence="7" id="KW-0238">DNA-binding</keyword>
<proteinExistence type="inferred from homology"/>
<keyword evidence="8" id="KW-0804">Transcription</keyword>
<feature type="domain" description="RNA polymerase sigma factor 54 core-binding" evidence="10">
    <location>
        <begin position="112"/>
        <end position="285"/>
    </location>
</feature>
<reference evidence="11 12" key="1">
    <citation type="submission" date="2017-11" db="EMBL/GenBank/DDBJ databases">
        <title>Genome-resolved metagenomics identifies genetic mobility, metabolic interactions, and unexpected diversity in perchlorate-reducing communities.</title>
        <authorList>
            <person name="Barnum T.P."/>
            <person name="Figueroa I.A."/>
            <person name="Carlstrom C.I."/>
            <person name="Lucas L.N."/>
            <person name="Engelbrektson A.L."/>
            <person name="Coates J.D."/>
        </authorList>
    </citation>
    <scope>NUCLEOTIDE SEQUENCE [LARGE SCALE GENOMIC DNA]</scope>
    <source>
        <strain evidence="11">BM706</strain>
    </source>
</reference>
<dbReference type="EMBL" id="PKTG01000019">
    <property type="protein sequence ID" value="PLX19760.1"/>
    <property type="molecule type" value="Genomic_DNA"/>
</dbReference>
<evidence type="ECO:0000256" key="3">
    <source>
        <dbReference type="ARBA" id="ARBA00022679"/>
    </source>
</evidence>
<accession>A0A2N5ZM54</accession>
<evidence type="ECO:0000256" key="2">
    <source>
        <dbReference type="ARBA" id="ARBA00022478"/>
    </source>
</evidence>
<dbReference type="GO" id="GO:0016987">
    <property type="term" value="F:sigma factor activity"/>
    <property type="evidence" value="ECO:0007669"/>
    <property type="project" value="UniProtKB-KW"/>
</dbReference>
<dbReference type="PROSITE" id="PS00718">
    <property type="entry name" value="SIGMA54_2"/>
    <property type="match status" value="1"/>
</dbReference>
<dbReference type="Pfam" id="PF04963">
    <property type="entry name" value="Sigma54_CBD"/>
    <property type="match status" value="1"/>
</dbReference>
<dbReference type="GO" id="GO:0006352">
    <property type="term" value="P:DNA-templated transcription initiation"/>
    <property type="evidence" value="ECO:0007669"/>
    <property type="project" value="InterPro"/>
</dbReference>
<evidence type="ECO:0000256" key="7">
    <source>
        <dbReference type="ARBA" id="ARBA00023125"/>
    </source>
</evidence>
<dbReference type="Proteomes" id="UP000234857">
    <property type="component" value="Unassembled WGS sequence"/>
</dbReference>
<keyword evidence="5" id="KW-0805">Transcription regulation</keyword>
<keyword evidence="4" id="KW-0548">Nucleotidyltransferase</keyword>
<evidence type="ECO:0000256" key="1">
    <source>
        <dbReference type="ARBA" id="ARBA00008798"/>
    </source>
</evidence>
<dbReference type="InterPro" id="IPR038709">
    <property type="entry name" value="RpoN_core-bd_sf"/>
</dbReference>
<organism evidence="11 12">
    <name type="scientific">Muiribacterium halophilum</name>
    <dbReference type="NCBI Taxonomy" id="2053465"/>
    <lineage>
        <taxon>Bacteria</taxon>
        <taxon>Candidatus Muiribacteriota</taxon>
        <taxon>Candidatus Muiribacteriia</taxon>
        <taxon>Candidatus Muiribacteriales</taxon>
        <taxon>Candidatus Muiribacteriaceae</taxon>
        <taxon>Candidatus Muiribacterium</taxon>
    </lineage>
</organism>
<dbReference type="PANTHER" id="PTHR32248">
    <property type="entry name" value="RNA POLYMERASE SIGMA-54 FACTOR"/>
    <property type="match status" value="1"/>
</dbReference>
<dbReference type="GO" id="GO:0001216">
    <property type="term" value="F:DNA-binding transcription activator activity"/>
    <property type="evidence" value="ECO:0007669"/>
    <property type="project" value="InterPro"/>
</dbReference>
<comment type="similarity">
    <text evidence="1">Belongs to the sigma-54 factor family.</text>
</comment>
<dbReference type="InterPro" id="IPR007634">
    <property type="entry name" value="RNA_pol_sigma_54_DNA-bd"/>
</dbReference>
<evidence type="ECO:0000256" key="6">
    <source>
        <dbReference type="ARBA" id="ARBA00023082"/>
    </source>
</evidence>
<protein>
    <recommendedName>
        <fullName evidence="13">RNA polymerase sigma-54 factor</fullName>
    </recommendedName>
</protein>
<dbReference type="Gene3D" id="1.10.10.60">
    <property type="entry name" value="Homeodomain-like"/>
    <property type="match status" value="1"/>
</dbReference>
<evidence type="ECO:0000259" key="10">
    <source>
        <dbReference type="Pfam" id="PF04963"/>
    </source>
</evidence>
<dbReference type="Pfam" id="PF04552">
    <property type="entry name" value="Sigma54_DBD"/>
    <property type="match status" value="1"/>
</dbReference>
<dbReference type="GO" id="GO:0000428">
    <property type="term" value="C:DNA-directed RNA polymerase complex"/>
    <property type="evidence" value="ECO:0007669"/>
    <property type="project" value="UniProtKB-KW"/>
</dbReference>
<evidence type="ECO:0008006" key="13">
    <source>
        <dbReference type="Google" id="ProtNLM"/>
    </source>
</evidence>
<dbReference type="PRINTS" id="PR00045">
    <property type="entry name" value="SIGMA54FCT"/>
</dbReference>
<dbReference type="InterPro" id="IPR000394">
    <property type="entry name" value="RNA_pol_sigma_54"/>
</dbReference>
<evidence type="ECO:0000256" key="5">
    <source>
        <dbReference type="ARBA" id="ARBA00023015"/>
    </source>
</evidence>
<dbReference type="Gene3D" id="1.10.10.1330">
    <property type="entry name" value="RNA polymerase sigma-54 factor, core-binding domain"/>
    <property type="match status" value="1"/>
</dbReference>
<evidence type="ECO:0000259" key="9">
    <source>
        <dbReference type="Pfam" id="PF04552"/>
    </source>
</evidence>
<sequence length="467" mass="54640">MPGLSQNLQLKLKQELKLSQKLIQKLELIPLTNFELEELIENESMVNDFLETEKAPEEKDENGEEISETLDIDKEVLYSQNDWEALRRSKTVSKSSNGSKNSFLENISDDEKEGSLKEHLKTEISIKNLNERESDLADYFIDMLDVRGFLRYEDEHLAELLIKKDEDLERLEDMVKKVRNMMMNINPYGAGSMDVDHYLRFMYSISDIKDEVLEEIIEDFLKEISKNRISYIAGKIKVSPSRIINAVELLKKNIRPYPSFGFVESEIEYIKPDATIKEDGSIIIHSRYRKVKSIDEERFKRYLSRFDDKKTIAFLKKQFEKAKELVSNYNSRNNLFEDILKIIYERQKRFFKGGPLEGLKQIEVADILKVNVSTISRAVGGKYIRVPNGMMKAGDFFVNIATGDTSRDETLMRLLEIIQNEDKKKPLSDDAISKRLKEKFDIDIKRRTVTKYREMENIPSSRERKEF</sequence>
<gene>
    <name evidence="11" type="ORF">C0601_00935</name>
</gene>
<feature type="domain" description="RNA polymerase sigma factor 54 DNA-binding" evidence="9">
    <location>
        <begin position="314"/>
        <end position="465"/>
    </location>
</feature>
<keyword evidence="3" id="KW-0808">Transferase</keyword>
<evidence type="ECO:0000313" key="12">
    <source>
        <dbReference type="Proteomes" id="UP000234857"/>
    </source>
</evidence>
<evidence type="ECO:0000256" key="8">
    <source>
        <dbReference type="ARBA" id="ARBA00023163"/>
    </source>
</evidence>